<feature type="region of interest" description="Disordered" evidence="1">
    <location>
        <begin position="176"/>
        <end position="200"/>
    </location>
</feature>
<organism evidence="2 3">
    <name type="scientific">Amborella trichopoda</name>
    <dbReference type="NCBI Taxonomy" id="13333"/>
    <lineage>
        <taxon>Eukaryota</taxon>
        <taxon>Viridiplantae</taxon>
        <taxon>Streptophyta</taxon>
        <taxon>Embryophyta</taxon>
        <taxon>Tracheophyta</taxon>
        <taxon>Spermatophyta</taxon>
        <taxon>Magnoliopsida</taxon>
        <taxon>Amborellales</taxon>
        <taxon>Amborellaceae</taxon>
        <taxon>Amborella</taxon>
    </lineage>
</organism>
<dbReference type="AlphaFoldDB" id="W1NY02"/>
<proteinExistence type="predicted"/>
<reference evidence="3" key="1">
    <citation type="journal article" date="2013" name="Science">
        <title>The Amborella genome and the evolution of flowering plants.</title>
        <authorList>
            <consortium name="Amborella Genome Project"/>
        </authorList>
    </citation>
    <scope>NUCLEOTIDE SEQUENCE [LARGE SCALE GENOMIC DNA]</scope>
</reference>
<evidence type="ECO:0000313" key="3">
    <source>
        <dbReference type="Proteomes" id="UP000017836"/>
    </source>
</evidence>
<name>W1NY02_AMBTC</name>
<sequence>MRDAKLRFLWADLETLRKRTGPRLVPLLILPDSANAGRDADIHISVYSDGSVDLETVPGSLESLLSPQTQKAHEVLYHEGFSQVLGSVWKGCNVIYPPLHRNHWLCYVYSLNTNAIENPMLSLTGVPRYIAAREAVPAGTLRRMKEMRSLRARSTVLSPRERFESLLSGALPGNEPWVGREKRRNPTSLDKGRTIRVATR</sequence>
<evidence type="ECO:0000256" key="1">
    <source>
        <dbReference type="SAM" id="MobiDB-lite"/>
    </source>
</evidence>
<dbReference type="Proteomes" id="UP000017836">
    <property type="component" value="Unassembled WGS sequence"/>
</dbReference>
<accession>W1NY02</accession>
<dbReference type="HOGENOM" id="CLU_1367865_0_0_1"/>
<keyword evidence="3" id="KW-1185">Reference proteome</keyword>
<dbReference type="Gramene" id="ERN02512">
    <property type="protein sequence ID" value="ERN02512"/>
    <property type="gene ID" value="AMTR_s00083p00050770"/>
</dbReference>
<dbReference type="EMBL" id="KI394526">
    <property type="protein sequence ID" value="ERN02512.1"/>
    <property type="molecule type" value="Genomic_DNA"/>
</dbReference>
<evidence type="ECO:0000313" key="2">
    <source>
        <dbReference type="EMBL" id="ERN02512.1"/>
    </source>
</evidence>
<gene>
    <name evidence="2" type="ORF">AMTR_s00083p00050770</name>
</gene>
<protein>
    <submittedName>
        <fullName evidence="2">Uncharacterized protein</fullName>
    </submittedName>
</protein>